<gene>
    <name evidence="3" type="ORF">V0288_11780</name>
</gene>
<evidence type="ECO:0000256" key="1">
    <source>
        <dbReference type="SAM" id="Coils"/>
    </source>
</evidence>
<keyword evidence="1" id="KW-0175">Coiled coil</keyword>
<feature type="coiled-coil region" evidence="1">
    <location>
        <begin position="9"/>
        <end position="39"/>
    </location>
</feature>
<reference evidence="3 4" key="1">
    <citation type="submission" date="2024-01" db="EMBL/GenBank/DDBJ databases">
        <title>Genomic insights into the taxonomy and metabolism of the cyanobacterium Pannus brasiliensis CCIBt3594.</title>
        <authorList>
            <person name="Machado M."/>
            <person name="Botero N.B."/>
            <person name="Andreote A.P.D."/>
            <person name="Feitosa A.M.T."/>
            <person name="Popin R."/>
            <person name="Sivonen K."/>
            <person name="Fiore M.F."/>
        </authorList>
    </citation>
    <scope>NUCLEOTIDE SEQUENCE [LARGE SCALE GENOMIC DNA]</scope>
    <source>
        <strain evidence="3 4">CCIBt3594</strain>
    </source>
</reference>
<evidence type="ECO:0000256" key="2">
    <source>
        <dbReference type="SAM" id="MobiDB-lite"/>
    </source>
</evidence>
<dbReference type="RefSeq" id="WP_332865281.1">
    <property type="nucleotide sequence ID" value="NZ_JBAFSM010000019.1"/>
</dbReference>
<sequence length="393" mass="42082">MLAVLGDYLKTLDSEIEAYERLIAAKREEARKLTRLQGQVVEALGTLKEIVDELNSVDPDSIAIVRTAALQIFGEGNGPGEDSIENDSTASLPISESESTVEPESDGISMESGAGVAVEVVLDLAEPALRSRSESAPPEGEEESESVRLSANVLHDPGAAIALAGINVRERAKAWGEWLCCTHTVGDRFEIQNGSHSEGFTYDLVIFGISPEDARRLASADLTRLPQATENAGWQPVKRLPPSAEPRPKVCQPGDLAVGDIARKEDGREYRITGVSDDGSIVKVVNGDGLEMAFSVGALYLVRKATPEPDNDKPNPAPDGNLTAVVKAFGLETPKSSGFEVGAKVRIRSGRFQGKYDGQEGTIATEPSGFGMEVNMGEEKTVFFLKDEISQVN</sequence>
<evidence type="ECO:0000313" key="3">
    <source>
        <dbReference type="EMBL" id="MEG3437799.1"/>
    </source>
</evidence>
<feature type="region of interest" description="Disordered" evidence="2">
    <location>
        <begin position="128"/>
        <end position="148"/>
    </location>
</feature>
<dbReference type="EMBL" id="JBAFSM010000019">
    <property type="protein sequence ID" value="MEG3437799.1"/>
    <property type="molecule type" value="Genomic_DNA"/>
</dbReference>
<dbReference type="Proteomes" id="UP001328733">
    <property type="component" value="Unassembled WGS sequence"/>
</dbReference>
<keyword evidence="4" id="KW-1185">Reference proteome</keyword>
<name>A0AAW9QXL8_9CHRO</name>
<accession>A0AAW9QXL8</accession>
<comment type="caution">
    <text evidence="3">The sequence shown here is derived from an EMBL/GenBank/DDBJ whole genome shotgun (WGS) entry which is preliminary data.</text>
</comment>
<feature type="compositionally biased region" description="Polar residues" evidence="2">
    <location>
        <begin position="86"/>
        <end position="98"/>
    </location>
</feature>
<feature type="region of interest" description="Disordered" evidence="2">
    <location>
        <begin position="76"/>
        <end position="110"/>
    </location>
</feature>
<dbReference type="AlphaFoldDB" id="A0AAW9QXL8"/>
<organism evidence="3 4">
    <name type="scientific">Pannus brasiliensis CCIBt3594</name>
    <dbReference type="NCBI Taxonomy" id="1427578"/>
    <lineage>
        <taxon>Bacteria</taxon>
        <taxon>Bacillati</taxon>
        <taxon>Cyanobacteriota</taxon>
        <taxon>Cyanophyceae</taxon>
        <taxon>Oscillatoriophycideae</taxon>
        <taxon>Chroococcales</taxon>
        <taxon>Microcystaceae</taxon>
        <taxon>Pannus</taxon>
    </lineage>
</organism>
<proteinExistence type="predicted"/>
<evidence type="ECO:0000313" key="4">
    <source>
        <dbReference type="Proteomes" id="UP001328733"/>
    </source>
</evidence>
<protein>
    <submittedName>
        <fullName evidence="3">Uncharacterized protein</fullName>
    </submittedName>
</protein>